<dbReference type="InterPro" id="IPR029787">
    <property type="entry name" value="Nucleotide_cyclase"/>
</dbReference>
<proteinExistence type="predicted"/>
<evidence type="ECO:0000256" key="4">
    <source>
        <dbReference type="SAM" id="SignalP"/>
    </source>
</evidence>
<dbReference type="SUPFAM" id="SSF52058">
    <property type="entry name" value="L domain-like"/>
    <property type="match status" value="1"/>
</dbReference>
<feature type="compositionally biased region" description="Low complexity" evidence="3">
    <location>
        <begin position="1560"/>
        <end position="1580"/>
    </location>
</feature>
<feature type="compositionally biased region" description="Polar residues" evidence="3">
    <location>
        <begin position="1645"/>
        <end position="1656"/>
    </location>
</feature>
<gene>
    <name evidence="6" type="primary">g11967</name>
    <name evidence="6" type="ORF">VP750_LOCUS10683</name>
</gene>
<dbReference type="EMBL" id="CAXHTA020000019">
    <property type="protein sequence ID" value="CAL5228777.1"/>
    <property type="molecule type" value="Genomic_DNA"/>
</dbReference>
<comment type="caution">
    <text evidence="6">The sequence shown here is derived from an EMBL/GenBank/DDBJ whole genome shotgun (WGS) entry which is preliminary data.</text>
</comment>
<evidence type="ECO:0000313" key="6">
    <source>
        <dbReference type="EMBL" id="CAL5228777.1"/>
    </source>
</evidence>
<accession>A0ABP1G9J4</accession>
<keyword evidence="7" id="KW-1185">Reference proteome</keyword>
<dbReference type="InterPro" id="IPR001611">
    <property type="entry name" value="Leu-rich_rpt"/>
</dbReference>
<feature type="compositionally biased region" description="Basic and acidic residues" evidence="3">
    <location>
        <begin position="1511"/>
        <end position="1520"/>
    </location>
</feature>
<evidence type="ECO:0000313" key="7">
    <source>
        <dbReference type="Proteomes" id="UP001497392"/>
    </source>
</evidence>
<feature type="region of interest" description="Disordered" evidence="3">
    <location>
        <begin position="1554"/>
        <end position="1618"/>
    </location>
</feature>
<organism evidence="6 7">
    <name type="scientific">Coccomyxa viridis</name>
    <dbReference type="NCBI Taxonomy" id="1274662"/>
    <lineage>
        <taxon>Eukaryota</taxon>
        <taxon>Viridiplantae</taxon>
        <taxon>Chlorophyta</taxon>
        <taxon>core chlorophytes</taxon>
        <taxon>Trebouxiophyceae</taxon>
        <taxon>Trebouxiophyceae incertae sedis</taxon>
        <taxon>Coccomyxaceae</taxon>
        <taxon>Coccomyxa</taxon>
    </lineage>
</organism>
<dbReference type="InterPro" id="IPR013210">
    <property type="entry name" value="LRR_N_plant-typ"/>
</dbReference>
<feature type="signal peptide" evidence="4">
    <location>
        <begin position="1"/>
        <end position="28"/>
    </location>
</feature>
<dbReference type="Gene3D" id="3.80.10.10">
    <property type="entry name" value="Ribonuclease Inhibitor"/>
    <property type="match status" value="1"/>
</dbReference>
<dbReference type="CDD" id="cd00063">
    <property type="entry name" value="FN3"/>
    <property type="match status" value="1"/>
</dbReference>
<dbReference type="Pfam" id="PF08263">
    <property type="entry name" value="LRRNT_2"/>
    <property type="match status" value="1"/>
</dbReference>
<dbReference type="InterPro" id="IPR032675">
    <property type="entry name" value="LRR_dom_sf"/>
</dbReference>
<dbReference type="InterPro" id="IPR050697">
    <property type="entry name" value="Adenylyl/Guanylyl_Cyclase_3/4"/>
</dbReference>
<dbReference type="InterPro" id="IPR036116">
    <property type="entry name" value="FN3_sf"/>
</dbReference>
<protein>
    <submittedName>
        <fullName evidence="6">G11967 protein</fullName>
    </submittedName>
</protein>
<reference evidence="6 7" key="1">
    <citation type="submission" date="2024-06" db="EMBL/GenBank/DDBJ databases">
        <authorList>
            <person name="Kraege A."/>
            <person name="Thomma B."/>
        </authorList>
    </citation>
    <scope>NUCLEOTIDE SEQUENCE [LARGE SCALE GENOMIC DNA]</scope>
</reference>
<dbReference type="SUPFAM" id="SSF49265">
    <property type="entry name" value="Fibronectin type III"/>
    <property type="match status" value="1"/>
</dbReference>
<feature type="compositionally biased region" description="Polar residues" evidence="3">
    <location>
        <begin position="1678"/>
        <end position="1705"/>
    </location>
</feature>
<sequence>MAKKPPWAPQQRWHSFLALALTVALAAGTTLPSDKAALLSFKSSLQTDQSLLQSWSNSSDPCDNGWAYVSCNCSDTYPEINSTECSAAEGDASSRRVLVLSVGGVIRTKGRQLYGTIPESIADLTELRTLDLHDNRLSGTLPQALASLGKLRQFVVNGNDLSGTIPAFVGSYPGMGEAWLPRNNLSGPLDPSLCQSSGSGDNIRLQDNPGLCGIVPACLIERIPNLNGTGLMDPRNLTSNPNGGLCDELPPSCLPEHGCRVLVPKYWTNVSSVSFSFTAFDDSGTGIRSYEWGLGSGPNITNVVAFRPFDGTVQSPVKMDFGGAVFSNLTLFTQNISFHYQTLVAGQTYSVAIRATNNGAQRLNTTASSDGVKVDDSPPQMDPDGQVYNAPDCKLALTQSQTDTMWLCWSKFTDPQTPIVQQYYQLFLEPTSGNDVPITPQVNVSVRTQSAVATGLQLQYGQNYYIAVSAVNAAGLTGTVKSQSITIQHESQNLAPGKVAAIVVTSVLGTGIAVAAFTIWITSRRSHKSRMARKKLRSQNEQMKALMSSLMTRKGEGGQHSVDQLMHAHELVFVMTDMEGSTAQASTNPAAFEKIQQVHDMVMREGIRVHNGYEINTEGDSFHIAFLDVVEAINFCMEVQYRLLLETPWTKAVLKLPFCKEVYSPDGELAFRGPRLRMAIHFAVEGTVAHRLHQLTKHRVFTGPGFQVAAELGEAANGGQVLLSQDAWLRLQDRMHEASFPVVEQLGSYKLNAWPVPLPVYQIKRLALRPLPRVFGPLRKVELEHPGAGYLITCPPDPVALKTLTFVAVRLTLSEAQKERLQPQPATARRLGVSATAAGKAQTPLSVAPSTIRQQQDLIFIAAQQFQGYVFDVNNEEGMCDVAFASPLSAVRFCHIAQVALLFARWPADSVAVCGAEVYNVEGRLIFAGPRIAMALHTSHDFTHDIEPGNHSSQRRMVFGGDAVALPEDLAACANGGQVVLSEAAWSAVQEQLPGACQSISLGVHCVSDAFPEAMLLMEVLPALLASRDFPRLATARMLEAGYRDSPHPSSVAIVFVMPAKPSAVAMAESAQEVDAEMVDIIEAYNVALGRYVRLVRDTLPLYSGYECKEPEPGKFTIAFPSLEKAVRWCAAAQVALLETQWPEALLKLPDCAPETEPLFRKLIFKGLRIRMGASFGSGLIRKPLNTGRADYFGTVSNLAARVAGLAAPGQILVEGREAFRREKDWRRKSDMITLPPDPLGSPKGMPGGNTDIVLEQIGYYLLKGLEDPQLIFQAVPAGLAGRRFAAPSTGMRVHFLPRRARFNVASSFASATSGSGDSGGSGSGRMMPLKLRHLLNLPSQTGMKYGHSQRKPNGIPQAELQPRAKSLAGIEQSGPSELVIYRSPPSGLSPWGSFADNMFRKVRISGAAALQGRSPFHFGGPAFHGRRSSRCSSEAELAIEEGRESLPSYTARRHSSGVCGEDVLVPVALDMASEDGSGVLASTPSGSLYLDPSSPSATGRQHSVFARLRRSEAGVDDRTGSSGCLDEGARGSASGMLARMAVAKAGNFGRSWSAVERPSPLSESSGAASSAGVHGSLSAPIGALHPDRWRNNPIADEGQVASSSSQSESFTNQDNGRPELHAENAAYAREVAELFASSRRGIDRSTTGSFSTSAAVRTPSVGSGLPAARLGPPGLGTVSQPMQESSRGSGSIQKPQDRSSSSPATLRREDVVVGDQAAGTRPRAVTSEVETQAYSGRRRSISWRDRSGLSMLPLSDEDPQGMVSRERSYQGFLPDVHEEMEMSQDQLGAHINSRANSLE</sequence>
<evidence type="ECO:0000259" key="5">
    <source>
        <dbReference type="PROSITE" id="PS50853"/>
    </source>
</evidence>
<keyword evidence="2" id="KW-0433">Leucine-rich repeat</keyword>
<dbReference type="PANTHER" id="PTHR43081:SF1">
    <property type="entry name" value="ADENYLATE CYCLASE, TERMINAL-DIFFERENTIATION SPECIFIC"/>
    <property type="match status" value="1"/>
</dbReference>
<feature type="region of interest" description="Disordered" evidence="3">
    <location>
        <begin position="1511"/>
        <end position="1531"/>
    </location>
</feature>
<dbReference type="Pfam" id="PF00560">
    <property type="entry name" value="LRR_1"/>
    <property type="match status" value="1"/>
</dbReference>
<dbReference type="PROSITE" id="PS50853">
    <property type="entry name" value="FN3"/>
    <property type="match status" value="1"/>
</dbReference>
<dbReference type="Proteomes" id="UP001497392">
    <property type="component" value="Unassembled WGS sequence"/>
</dbReference>
<feature type="chain" id="PRO_5047160759" evidence="4">
    <location>
        <begin position="29"/>
        <end position="1800"/>
    </location>
</feature>
<feature type="domain" description="Fibronectin type-III" evidence="5">
    <location>
        <begin position="391"/>
        <end position="492"/>
    </location>
</feature>
<dbReference type="InterPro" id="IPR003961">
    <property type="entry name" value="FN3_dom"/>
</dbReference>
<dbReference type="Gene3D" id="2.60.40.10">
    <property type="entry name" value="Immunoglobulins"/>
    <property type="match status" value="1"/>
</dbReference>
<dbReference type="SUPFAM" id="SSF55073">
    <property type="entry name" value="Nucleotide cyclase"/>
    <property type="match status" value="3"/>
</dbReference>
<evidence type="ECO:0000256" key="3">
    <source>
        <dbReference type="SAM" id="MobiDB-lite"/>
    </source>
</evidence>
<dbReference type="Gene3D" id="3.30.70.1230">
    <property type="entry name" value="Nucleotide cyclase"/>
    <property type="match status" value="3"/>
</dbReference>
<comment type="subcellular location">
    <subcellularLocation>
        <location evidence="1">Cytoplasm</location>
        <location evidence="1">Cytoskeleton</location>
        <location evidence="1">Cilium axoneme</location>
    </subcellularLocation>
</comment>
<evidence type="ECO:0000256" key="2">
    <source>
        <dbReference type="ARBA" id="ARBA00022614"/>
    </source>
</evidence>
<dbReference type="PANTHER" id="PTHR43081">
    <property type="entry name" value="ADENYLATE CYCLASE, TERMINAL-DIFFERENTIATION SPECIFIC-RELATED"/>
    <property type="match status" value="1"/>
</dbReference>
<evidence type="ECO:0000256" key="1">
    <source>
        <dbReference type="ARBA" id="ARBA00004430"/>
    </source>
</evidence>
<feature type="region of interest" description="Disordered" evidence="3">
    <location>
        <begin position="1643"/>
        <end position="1738"/>
    </location>
</feature>
<name>A0ABP1G9J4_9CHLO</name>
<dbReference type="InterPro" id="IPR013783">
    <property type="entry name" value="Ig-like_fold"/>
</dbReference>
<keyword evidence="4" id="KW-0732">Signal</keyword>